<keyword evidence="3" id="KW-1185">Reference proteome</keyword>
<dbReference type="Proteomes" id="UP000799324">
    <property type="component" value="Unassembled WGS sequence"/>
</dbReference>
<evidence type="ECO:0000313" key="2">
    <source>
        <dbReference type="EMBL" id="KAF2649901.1"/>
    </source>
</evidence>
<sequence>MPPGIRNRKCKAKHERKYDRPGQTDNDVYGKVSDAPSWNVGFPNGNITAAEILAFLPQWLKSWDVIERFASNGAIPSTISIMINKFRTQARGAMYSNAVWKMEKYAVEQRGKTEPRWRDWKVIKHINAPDWDETSTSTQGFRTPFVTHRGRDASWDFNIAFKDLANGVKKMPMDCDALDLTRMIQLHQGQPERDLLFPRDWDMLLYELGGPTPVTEQHLDRAVFKRY</sequence>
<dbReference type="AlphaFoldDB" id="A0A6A6SSD1"/>
<feature type="compositionally biased region" description="Basic residues" evidence="1">
    <location>
        <begin position="1"/>
        <end position="15"/>
    </location>
</feature>
<protein>
    <submittedName>
        <fullName evidence="2">Uncharacterized protein</fullName>
    </submittedName>
</protein>
<evidence type="ECO:0000313" key="3">
    <source>
        <dbReference type="Proteomes" id="UP000799324"/>
    </source>
</evidence>
<organism evidence="2 3">
    <name type="scientific">Lophiostoma macrostomum CBS 122681</name>
    <dbReference type="NCBI Taxonomy" id="1314788"/>
    <lineage>
        <taxon>Eukaryota</taxon>
        <taxon>Fungi</taxon>
        <taxon>Dikarya</taxon>
        <taxon>Ascomycota</taxon>
        <taxon>Pezizomycotina</taxon>
        <taxon>Dothideomycetes</taxon>
        <taxon>Pleosporomycetidae</taxon>
        <taxon>Pleosporales</taxon>
        <taxon>Lophiostomataceae</taxon>
        <taxon>Lophiostoma</taxon>
    </lineage>
</organism>
<proteinExistence type="predicted"/>
<feature type="region of interest" description="Disordered" evidence="1">
    <location>
        <begin position="1"/>
        <end position="30"/>
    </location>
</feature>
<feature type="non-terminal residue" evidence="2">
    <location>
        <position position="227"/>
    </location>
</feature>
<dbReference type="OrthoDB" id="3675232at2759"/>
<name>A0A6A6SSD1_9PLEO</name>
<evidence type="ECO:0000256" key="1">
    <source>
        <dbReference type="SAM" id="MobiDB-lite"/>
    </source>
</evidence>
<gene>
    <name evidence="2" type="ORF">K491DRAFT_609839</name>
</gene>
<dbReference type="EMBL" id="MU004474">
    <property type="protein sequence ID" value="KAF2649901.1"/>
    <property type="molecule type" value="Genomic_DNA"/>
</dbReference>
<reference evidence="2" key="1">
    <citation type="journal article" date="2020" name="Stud. Mycol.">
        <title>101 Dothideomycetes genomes: a test case for predicting lifestyles and emergence of pathogens.</title>
        <authorList>
            <person name="Haridas S."/>
            <person name="Albert R."/>
            <person name="Binder M."/>
            <person name="Bloem J."/>
            <person name="Labutti K."/>
            <person name="Salamov A."/>
            <person name="Andreopoulos B."/>
            <person name="Baker S."/>
            <person name="Barry K."/>
            <person name="Bills G."/>
            <person name="Bluhm B."/>
            <person name="Cannon C."/>
            <person name="Castanera R."/>
            <person name="Culley D."/>
            <person name="Daum C."/>
            <person name="Ezra D."/>
            <person name="Gonzalez J."/>
            <person name="Henrissat B."/>
            <person name="Kuo A."/>
            <person name="Liang C."/>
            <person name="Lipzen A."/>
            <person name="Lutzoni F."/>
            <person name="Magnuson J."/>
            <person name="Mondo S."/>
            <person name="Nolan M."/>
            <person name="Ohm R."/>
            <person name="Pangilinan J."/>
            <person name="Park H.-J."/>
            <person name="Ramirez L."/>
            <person name="Alfaro M."/>
            <person name="Sun H."/>
            <person name="Tritt A."/>
            <person name="Yoshinaga Y."/>
            <person name="Zwiers L.-H."/>
            <person name="Turgeon B."/>
            <person name="Goodwin S."/>
            <person name="Spatafora J."/>
            <person name="Crous P."/>
            <person name="Grigoriev I."/>
        </authorList>
    </citation>
    <scope>NUCLEOTIDE SEQUENCE</scope>
    <source>
        <strain evidence="2">CBS 122681</strain>
    </source>
</reference>
<accession>A0A6A6SSD1</accession>